<name>A0ABP8MAH1_9BACT</name>
<evidence type="ECO:0000313" key="2">
    <source>
        <dbReference type="Proteomes" id="UP001501175"/>
    </source>
</evidence>
<comment type="caution">
    <text evidence="1">The sequence shown here is derived from an EMBL/GenBank/DDBJ whole genome shotgun (WGS) entry which is preliminary data.</text>
</comment>
<protein>
    <submittedName>
        <fullName evidence="1">Uncharacterized protein</fullName>
    </submittedName>
</protein>
<dbReference type="EMBL" id="BAABHD010000003">
    <property type="protein sequence ID" value="GAA4447412.1"/>
    <property type="molecule type" value="Genomic_DNA"/>
</dbReference>
<proteinExistence type="predicted"/>
<organism evidence="1 2">
    <name type="scientific">Nibrella saemangeumensis</name>
    <dbReference type="NCBI Taxonomy" id="1084526"/>
    <lineage>
        <taxon>Bacteria</taxon>
        <taxon>Pseudomonadati</taxon>
        <taxon>Bacteroidota</taxon>
        <taxon>Cytophagia</taxon>
        <taxon>Cytophagales</taxon>
        <taxon>Spirosomataceae</taxon>
        <taxon>Nibrella</taxon>
    </lineage>
</organism>
<sequence>MPHHRSLLDILTGRSVTRKLACKPRVPLLTMYDPEVLAIEFEDQNVYMAGRPD</sequence>
<keyword evidence="2" id="KW-1185">Reference proteome</keyword>
<gene>
    <name evidence="1" type="ORF">GCM10023189_03800</name>
</gene>
<dbReference type="Proteomes" id="UP001501175">
    <property type="component" value="Unassembled WGS sequence"/>
</dbReference>
<accession>A0ABP8MAH1</accession>
<reference evidence="2" key="1">
    <citation type="journal article" date="2019" name="Int. J. Syst. Evol. Microbiol.">
        <title>The Global Catalogue of Microorganisms (GCM) 10K type strain sequencing project: providing services to taxonomists for standard genome sequencing and annotation.</title>
        <authorList>
            <consortium name="The Broad Institute Genomics Platform"/>
            <consortium name="The Broad Institute Genome Sequencing Center for Infectious Disease"/>
            <person name="Wu L."/>
            <person name="Ma J."/>
        </authorList>
    </citation>
    <scope>NUCLEOTIDE SEQUENCE [LARGE SCALE GENOMIC DNA]</scope>
    <source>
        <strain evidence="2">JCM 17927</strain>
    </source>
</reference>
<dbReference type="RefSeq" id="WP_345240023.1">
    <property type="nucleotide sequence ID" value="NZ_BAABHD010000003.1"/>
</dbReference>
<evidence type="ECO:0000313" key="1">
    <source>
        <dbReference type="EMBL" id="GAA4447412.1"/>
    </source>
</evidence>